<evidence type="ECO:0000313" key="1">
    <source>
        <dbReference type="EMBL" id="SHK49672.1"/>
    </source>
</evidence>
<organism evidence="1 2">
    <name type="scientific">Pseudonocardia thermophila</name>
    <dbReference type="NCBI Taxonomy" id="1848"/>
    <lineage>
        <taxon>Bacteria</taxon>
        <taxon>Bacillati</taxon>
        <taxon>Actinomycetota</taxon>
        <taxon>Actinomycetes</taxon>
        <taxon>Pseudonocardiales</taxon>
        <taxon>Pseudonocardiaceae</taxon>
        <taxon>Pseudonocardia</taxon>
    </lineage>
</organism>
<dbReference type="EMBL" id="FRAP01000007">
    <property type="protein sequence ID" value="SHK49672.1"/>
    <property type="molecule type" value="Genomic_DNA"/>
</dbReference>
<dbReference type="Proteomes" id="UP000184363">
    <property type="component" value="Unassembled WGS sequence"/>
</dbReference>
<proteinExistence type="predicted"/>
<keyword evidence="2" id="KW-1185">Reference proteome</keyword>
<reference evidence="1 2" key="1">
    <citation type="submission" date="2016-11" db="EMBL/GenBank/DDBJ databases">
        <authorList>
            <person name="Jaros S."/>
            <person name="Januszkiewicz K."/>
            <person name="Wedrychowicz H."/>
        </authorList>
    </citation>
    <scope>NUCLEOTIDE SEQUENCE [LARGE SCALE GENOMIC DNA]</scope>
    <source>
        <strain evidence="1 2">DSM 43832</strain>
    </source>
</reference>
<dbReference type="GO" id="GO:0016705">
    <property type="term" value="F:oxidoreductase activity, acting on paired donors, with incorporation or reduction of molecular oxygen"/>
    <property type="evidence" value="ECO:0007669"/>
    <property type="project" value="InterPro"/>
</dbReference>
<accession>A0A1M6SY55</accession>
<dbReference type="InterPro" id="IPR036661">
    <property type="entry name" value="Luciferase-like_sf"/>
</dbReference>
<dbReference type="SUPFAM" id="SSF51679">
    <property type="entry name" value="Bacterial luciferase-like"/>
    <property type="match status" value="1"/>
</dbReference>
<evidence type="ECO:0000313" key="2">
    <source>
        <dbReference type="Proteomes" id="UP000184363"/>
    </source>
</evidence>
<dbReference type="AlphaFoldDB" id="A0A1M6SY55"/>
<evidence type="ECO:0008006" key="3">
    <source>
        <dbReference type="Google" id="ProtNLM"/>
    </source>
</evidence>
<sequence length="237" mass="24481">MTAPFYTARNHLGVELGADATTAQLRTAGRGFDYAVLPAVAAARIGPLVGEIGLVVRGPIPATPDPRWGWEPLGPLPAGPSHLPLFLHVFPGDPVDAVVHADAVRVTAPDLATAGAMRARVRAAARAGGLDPGVLPVLADLDVHITDKGRPAAPDRLSVTGSAADVARVIEAGVRLRAADGVTLRPRDPENDLRRLAAELIPLLAGRGLFRPGPPGPLRDRLALGAHPATVPTVESA</sequence>
<dbReference type="RefSeq" id="WP_073456904.1">
    <property type="nucleotide sequence ID" value="NZ_CALGVN010000045.1"/>
</dbReference>
<dbReference type="STRING" id="1848.SAMN05443637_10732"/>
<name>A0A1M6SY55_PSETH</name>
<gene>
    <name evidence="1" type="ORF">SAMN05443637_10732</name>
</gene>
<dbReference type="Gene3D" id="3.20.20.30">
    <property type="entry name" value="Luciferase-like domain"/>
    <property type="match status" value="1"/>
</dbReference>
<protein>
    <recommendedName>
        <fullName evidence="3">Luciferase-like monooxygenase</fullName>
    </recommendedName>
</protein>